<sequence>MTKHAYSIGKTVAILGYNDDGVIYAKELHSEGIDVVIGLRLIDPHWAQAERDGFRVMNLWDAVSVSDIIQVW</sequence>
<feature type="domain" description="KARI N-terminal Rossmann" evidence="1">
    <location>
        <begin position="9"/>
        <end position="71"/>
    </location>
</feature>
<dbReference type="EMBL" id="JAMDMX010000017">
    <property type="protein sequence ID" value="MCY9692660.1"/>
    <property type="molecule type" value="Genomic_DNA"/>
</dbReference>
<proteinExistence type="predicted"/>
<dbReference type="InterPro" id="IPR036291">
    <property type="entry name" value="NAD(P)-bd_dom_sf"/>
</dbReference>
<keyword evidence="3" id="KW-1185">Reference proteome</keyword>
<dbReference type="RefSeq" id="WP_029198328.1">
    <property type="nucleotide sequence ID" value="NZ_JAMDMW010000064.1"/>
</dbReference>
<protein>
    <recommendedName>
        <fullName evidence="1">KARI N-terminal Rossmann domain-containing protein</fullName>
    </recommendedName>
</protein>
<evidence type="ECO:0000313" key="3">
    <source>
        <dbReference type="Proteomes" id="UP001527099"/>
    </source>
</evidence>
<accession>A0ABT4G8Z8</accession>
<reference evidence="2 3" key="1">
    <citation type="submission" date="2022-05" db="EMBL/GenBank/DDBJ databases">
        <title>Genome Sequencing of Bee-Associated Microbes.</title>
        <authorList>
            <person name="Dunlap C."/>
        </authorList>
    </citation>
    <scope>NUCLEOTIDE SEQUENCE [LARGE SCALE GENOMIC DNA]</scope>
    <source>
        <strain evidence="2 3">NRRL B-14421</strain>
    </source>
</reference>
<dbReference type="Proteomes" id="UP001527099">
    <property type="component" value="Unassembled WGS sequence"/>
</dbReference>
<comment type="caution">
    <text evidence="2">The sequence shown here is derived from an EMBL/GenBank/DDBJ whole genome shotgun (WGS) entry which is preliminary data.</text>
</comment>
<evidence type="ECO:0000259" key="1">
    <source>
        <dbReference type="Pfam" id="PF07991"/>
    </source>
</evidence>
<dbReference type="Pfam" id="PF07991">
    <property type="entry name" value="KARI_N"/>
    <property type="match status" value="1"/>
</dbReference>
<dbReference type="InterPro" id="IPR013116">
    <property type="entry name" value="KARI_N"/>
</dbReference>
<gene>
    <name evidence="2" type="ORF">M5X19_07085</name>
</gene>
<organism evidence="2 3">
    <name type="scientific">Paenibacillus alginolyticus</name>
    <dbReference type="NCBI Taxonomy" id="59839"/>
    <lineage>
        <taxon>Bacteria</taxon>
        <taxon>Bacillati</taxon>
        <taxon>Bacillota</taxon>
        <taxon>Bacilli</taxon>
        <taxon>Bacillales</taxon>
        <taxon>Paenibacillaceae</taxon>
        <taxon>Paenibacillus</taxon>
    </lineage>
</organism>
<evidence type="ECO:0000313" key="2">
    <source>
        <dbReference type="EMBL" id="MCY9692660.1"/>
    </source>
</evidence>
<dbReference type="SUPFAM" id="SSF51735">
    <property type="entry name" value="NAD(P)-binding Rossmann-fold domains"/>
    <property type="match status" value="1"/>
</dbReference>
<name>A0ABT4G8Z8_9BACL</name>
<dbReference type="Gene3D" id="3.40.50.720">
    <property type="entry name" value="NAD(P)-binding Rossmann-like Domain"/>
    <property type="match status" value="1"/>
</dbReference>